<feature type="transmembrane region" description="Helical" evidence="1">
    <location>
        <begin position="56"/>
        <end position="75"/>
    </location>
</feature>
<proteinExistence type="predicted"/>
<reference evidence="2" key="1">
    <citation type="journal article" date="1998" name="Int. J. Syst. Bacteriol. 48 Pt">
        <title>Thermococcus guaymasensis sp. nov. and Thermococcus aggregans sp. nov., two novel thermophilic archaea isolated from the Guaymas Basin hydrothermal vent site.</title>
        <authorList>
            <person name="Canganella F."/>
            <person name="Jones W.J."/>
            <person name="Gambacorta A."/>
            <person name="Antranikian G."/>
        </authorList>
    </citation>
    <scope>NUCLEOTIDE SEQUENCE</scope>
    <source>
        <strain evidence="2">TY</strain>
    </source>
</reference>
<feature type="transmembrane region" description="Helical" evidence="1">
    <location>
        <begin position="195"/>
        <end position="216"/>
    </location>
</feature>
<dbReference type="RefSeq" id="WP_253304447.1">
    <property type="nucleotide sequence ID" value="NZ_CP099582.1"/>
</dbReference>
<name>A0A9E7MXC2_THEAG</name>
<feature type="transmembrane region" description="Helical" evidence="1">
    <location>
        <begin position="164"/>
        <end position="183"/>
    </location>
</feature>
<keyword evidence="3" id="KW-1185">Reference proteome</keyword>
<evidence type="ECO:0000256" key="1">
    <source>
        <dbReference type="SAM" id="Phobius"/>
    </source>
</evidence>
<keyword evidence="1" id="KW-0812">Transmembrane</keyword>
<dbReference type="AlphaFoldDB" id="A0A9E7MXC2"/>
<gene>
    <name evidence="2" type="ORF">NF865_09345</name>
</gene>
<evidence type="ECO:0000313" key="3">
    <source>
        <dbReference type="Proteomes" id="UP001055732"/>
    </source>
</evidence>
<evidence type="ECO:0000313" key="2">
    <source>
        <dbReference type="EMBL" id="USS40491.1"/>
    </source>
</evidence>
<keyword evidence="1" id="KW-1133">Transmembrane helix</keyword>
<organism evidence="2 3">
    <name type="scientific">Thermococcus aggregans</name>
    <dbReference type="NCBI Taxonomy" id="110163"/>
    <lineage>
        <taxon>Archaea</taxon>
        <taxon>Methanobacteriati</taxon>
        <taxon>Methanobacteriota</taxon>
        <taxon>Thermococci</taxon>
        <taxon>Thermococcales</taxon>
        <taxon>Thermococcaceae</taxon>
        <taxon>Thermococcus</taxon>
    </lineage>
</organism>
<dbReference type="Proteomes" id="UP001055732">
    <property type="component" value="Chromosome"/>
</dbReference>
<accession>A0A9E7MXC2</accession>
<dbReference type="EMBL" id="CP099582">
    <property type="protein sequence ID" value="USS40491.1"/>
    <property type="molecule type" value="Genomic_DNA"/>
</dbReference>
<dbReference type="Pfam" id="PF06149">
    <property type="entry name" value="DUF969"/>
    <property type="match status" value="1"/>
</dbReference>
<reference evidence="2" key="2">
    <citation type="submission" date="2022-06" db="EMBL/GenBank/DDBJ databases">
        <authorList>
            <person name="Park Y.-J."/>
        </authorList>
    </citation>
    <scope>NUCLEOTIDE SEQUENCE</scope>
    <source>
        <strain evidence="2">TY</strain>
    </source>
</reference>
<feature type="transmembrane region" description="Helical" evidence="1">
    <location>
        <begin position="29"/>
        <end position="49"/>
    </location>
</feature>
<dbReference type="KEGG" id="tagg:NF865_09345"/>
<keyword evidence="1" id="KW-0472">Membrane</keyword>
<dbReference type="InterPro" id="IPR010374">
    <property type="entry name" value="DUF969"/>
</dbReference>
<protein>
    <submittedName>
        <fullName evidence="2">DUF969 domain-containing protein</fullName>
    </submittedName>
</protein>
<sequence length="227" mass="24126">MGWLPALGVLIVVLGLALGSKYKINPLLAVLAGGIVSGILGGLSITEILETIGTAFVSSRTMILFLIMLPAIGIAEKHGLMEQMKYIISKLKGATPGRISYVYQLIREISVATGMRLGGHAAFVKPIIAPMAEAALLQKIKDASEEKIDTVKAMTAAAENFGNFFAQNIFPAAAGILLIQGVMEELGYSVQLTDLARASIPIGIITAIYGFVYFMILDRKVLGGETQ</sequence>